<evidence type="ECO:0000256" key="1">
    <source>
        <dbReference type="ARBA" id="ARBA00002219"/>
    </source>
</evidence>
<comment type="similarity">
    <text evidence="2">Belongs to the fucolectin family.</text>
</comment>
<dbReference type="PhylomeDB" id="A7T225"/>
<dbReference type="Proteomes" id="UP000001593">
    <property type="component" value="Unassembled WGS sequence"/>
</dbReference>
<feature type="chain" id="PRO_5002715407" description="Fucolectin tachylectin-4 pentraxin-1 domain-containing protein" evidence="8">
    <location>
        <begin position="21"/>
        <end position="283"/>
    </location>
</feature>
<keyword evidence="5" id="KW-0430">Lectin</keyword>
<dbReference type="SUPFAM" id="SSF49785">
    <property type="entry name" value="Galactose-binding domain-like"/>
    <property type="match status" value="1"/>
</dbReference>
<evidence type="ECO:0000313" key="10">
    <source>
        <dbReference type="EMBL" id="EDO29994.1"/>
    </source>
</evidence>
<dbReference type="SMART" id="SM00607">
    <property type="entry name" value="FTP"/>
    <property type="match status" value="1"/>
</dbReference>
<dbReference type="GO" id="GO:0046872">
    <property type="term" value="F:metal ion binding"/>
    <property type="evidence" value="ECO:0007669"/>
    <property type="project" value="UniProtKB-KW"/>
</dbReference>
<dbReference type="PANTHER" id="PTHR45713:SF6">
    <property type="entry name" value="F5_8 TYPE C DOMAIN-CONTAINING PROTEIN"/>
    <property type="match status" value="1"/>
</dbReference>
<keyword evidence="6" id="KW-0106">Calcium</keyword>
<protein>
    <recommendedName>
        <fullName evidence="9">Fucolectin tachylectin-4 pentraxin-1 domain-containing protein</fullName>
    </recommendedName>
</protein>
<dbReference type="PANTHER" id="PTHR45713">
    <property type="entry name" value="FTP DOMAIN-CONTAINING PROTEIN"/>
    <property type="match status" value="1"/>
</dbReference>
<dbReference type="Pfam" id="PF22633">
    <property type="entry name" value="F5_F8_type_C_2"/>
    <property type="match status" value="1"/>
</dbReference>
<accession>A7T225</accession>
<evidence type="ECO:0000256" key="7">
    <source>
        <dbReference type="ARBA" id="ARBA00023157"/>
    </source>
</evidence>
<evidence type="ECO:0000256" key="8">
    <source>
        <dbReference type="SAM" id="SignalP"/>
    </source>
</evidence>
<proteinExistence type="inferred from homology"/>
<dbReference type="InterPro" id="IPR051941">
    <property type="entry name" value="BG_Antigen-Binding_Lectin"/>
</dbReference>
<dbReference type="InParanoid" id="A7T225"/>
<evidence type="ECO:0000256" key="4">
    <source>
        <dbReference type="ARBA" id="ARBA00022723"/>
    </source>
</evidence>
<dbReference type="EMBL" id="DS470189">
    <property type="protein sequence ID" value="EDO29994.1"/>
    <property type="molecule type" value="Genomic_DNA"/>
</dbReference>
<feature type="domain" description="Fucolectin tachylectin-4 pentraxin-1" evidence="9">
    <location>
        <begin position="139"/>
        <end position="282"/>
    </location>
</feature>
<comment type="function">
    <text evidence="1">Acts as a defensive agent. Recognizes blood group fucosylated oligosaccharides including A, B, H and Lewis B-type antigens. Does not recognize Lewis A antigen and has low affinity for monovalent haptens.</text>
</comment>
<gene>
    <name evidence="10" type="ORF">NEMVEDRAFT_v1g221173</name>
</gene>
<dbReference type="eggNOG" id="ENOG502SE8Y">
    <property type="taxonomic scope" value="Eukaryota"/>
</dbReference>
<evidence type="ECO:0000256" key="5">
    <source>
        <dbReference type="ARBA" id="ARBA00022734"/>
    </source>
</evidence>
<dbReference type="HOGENOM" id="CLU_984498_0_0_1"/>
<keyword evidence="4" id="KW-0479">Metal-binding</keyword>
<evidence type="ECO:0000256" key="3">
    <source>
        <dbReference type="ARBA" id="ARBA00011233"/>
    </source>
</evidence>
<reference evidence="10 11" key="1">
    <citation type="journal article" date="2007" name="Science">
        <title>Sea anemone genome reveals ancestral eumetazoan gene repertoire and genomic organization.</title>
        <authorList>
            <person name="Putnam N.H."/>
            <person name="Srivastava M."/>
            <person name="Hellsten U."/>
            <person name="Dirks B."/>
            <person name="Chapman J."/>
            <person name="Salamov A."/>
            <person name="Terry A."/>
            <person name="Shapiro H."/>
            <person name="Lindquist E."/>
            <person name="Kapitonov V.V."/>
            <person name="Jurka J."/>
            <person name="Genikhovich G."/>
            <person name="Grigoriev I.V."/>
            <person name="Lucas S.M."/>
            <person name="Steele R.E."/>
            <person name="Finnerty J.R."/>
            <person name="Technau U."/>
            <person name="Martindale M.Q."/>
            <person name="Rokhsar D.S."/>
        </authorList>
    </citation>
    <scope>NUCLEOTIDE SEQUENCE [LARGE SCALE GENOMIC DNA]</scope>
    <source>
        <strain evidence="11">CH2 X CH6</strain>
    </source>
</reference>
<organism evidence="10 11">
    <name type="scientific">Nematostella vectensis</name>
    <name type="common">Starlet sea anemone</name>
    <dbReference type="NCBI Taxonomy" id="45351"/>
    <lineage>
        <taxon>Eukaryota</taxon>
        <taxon>Metazoa</taxon>
        <taxon>Cnidaria</taxon>
        <taxon>Anthozoa</taxon>
        <taxon>Hexacorallia</taxon>
        <taxon>Actiniaria</taxon>
        <taxon>Edwardsiidae</taxon>
        <taxon>Nematostella</taxon>
    </lineage>
</organism>
<dbReference type="InterPro" id="IPR006585">
    <property type="entry name" value="FTP1"/>
</dbReference>
<dbReference type="GO" id="GO:0042806">
    <property type="term" value="F:fucose binding"/>
    <property type="evidence" value="ECO:0007669"/>
    <property type="project" value="UniProtKB-ARBA"/>
</dbReference>
<evidence type="ECO:0000259" key="9">
    <source>
        <dbReference type="SMART" id="SM00607"/>
    </source>
</evidence>
<dbReference type="GO" id="GO:0010185">
    <property type="term" value="P:regulation of cellular defense response"/>
    <property type="evidence" value="ECO:0007669"/>
    <property type="project" value="UniProtKB-ARBA"/>
</dbReference>
<comment type="subunit">
    <text evidence="3">Homotrimer.</text>
</comment>
<dbReference type="GO" id="GO:0001868">
    <property type="term" value="P:regulation of complement activation, lectin pathway"/>
    <property type="evidence" value="ECO:0007669"/>
    <property type="project" value="UniProtKB-ARBA"/>
</dbReference>
<keyword evidence="11" id="KW-1185">Reference proteome</keyword>
<dbReference type="AlphaFoldDB" id="A7T225"/>
<keyword evidence="8" id="KW-0732">Signal</keyword>
<dbReference type="OMA" id="YGASHEN"/>
<evidence type="ECO:0000313" key="11">
    <source>
        <dbReference type="Proteomes" id="UP000001593"/>
    </source>
</evidence>
<name>A7T225_NEMVE</name>
<evidence type="ECO:0000256" key="2">
    <source>
        <dbReference type="ARBA" id="ARBA00010147"/>
    </source>
</evidence>
<dbReference type="InterPro" id="IPR008979">
    <property type="entry name" value="Galactose-bd-like_sf"/>
</dbReference>
<sequence length="283" mass="30804">MKSVEKLSLGLLLLGGVFYGTEVEVGAKTTTKETCVVVHNYYGASHENSITALLSSIQEKITKQTTKLQALKVSQEKGIKKLYSLLSAIKTQLESNCAKGRSHGPAHLLFPKYIQANIRILASKQSSKEPLQATHQHDQHCSAQASVQSSLYHQEGVASHAVDGNRDGNYGNWSCTHTNAETNPWWRVDLGASHRVAQVFIVARSDCCGDKQELRNIVIHVGDSLANNGNTNARCGGAYTIPQGKNLTITCSPALQGRYVSIMLPGAKQILTLCEVEVYPCNQ</sequence>
<evidence type="ECO:0000256" key="6">
    <source>
        <dbReference type="ARBA" id="ARBA00022837"/>
    </source>
</evidence>
<keyword evidence="7" id="KW-1015">Disulfide bond</keyword>
<feature type="signal peptide" evidence="8">
    <location>
        <begin position="1"/>
        <end position="20"/>
    </location>
</feature>
<dbReference type="Gene3D" id="2.60.120.260">
    <property type="entry name" value="Galactose-binding domain-like"/>
    <property type="match status" value="1"/>
</dbReference>